<comment type="caution">
    <text evidence="2">The sequence shown here is derived from an EMBL/GenBank/DDBJ whole genome shotgun (WGS) entry which is preliminary data.</text>
</comment>
<dbReference type="GO" id="GO:0016301">
    <property type="term" value="F:kinase activity"/>
    <property type="evidence" value="ECO:0007669"/>
    <property type="project" value="UniProtKB-KW"/>
</dbReference>
<keyword evidence="2" id="KW-0418">Kinase</keyword>
<dbReference type="InterPro" id="IPR011009">
    <property type="entry name" value="Kinase-like_dom_sf"/>
</dbReference>
<evidence type="ECO:0000313" key="3">
    <source>
        <dbReference type="Proteomes" id="UP001054945"/>
    </source>
</evidence>
<dbReference type="Proteomes" id="UP001054945">
    <property type="component" value="Unassembled WGS sequence"/>
</dbReference>
<dbReference type="Gene3D" id="1.10.510.10">
    <property type="entry name" value="Transferase(Phosphotransferase) domain 1"/>
    <property type="match status" value="1"/>
</dbReference>
<feature type="compositionally biased region" description="Low complexity" evidence="1">
    <location>
        <begin position="630"/>
        <end position="668"/>
    </location>
</feature>
<gene>
    <name evidence="2" type="primary">Hunk</name>
    <name evidence="2" type="ORF">CEXT_677522</name>
</gene>
<dbReference type="AlphaFoldDB" id="A0AAV4N332"/>
<proteinExistence type="predicted"/>
<evidence type="ECO:0000313" key="2">
    <source>
        <dbReference type="EMBL" id="GIX78739.1"/>
    </source>
</evidence>
<feature type="region of interest" description="Disordered" evidence="1">
    <location>
        <begin position="168"/>
        <end position="189"/>
    </location>
</feature>
<keyword evidence="2" id="KW-0808">Transferase</keyword>
<keyword evidence="3" id="KW-1185">Reference proteome</keyword>
<reference evidence="2 3" key="1">
    <citation type="submission" date="2021-06" db="EMBL/GenBank/DDBJ databases">
        <title>Caerostris extrusa draft genome.</title>
        <authorList>
            <person name="Kono N."/>
            <person name="Arakawa K."/>
        </authorList>
    </citation>
    <scope>NUCLEOTIDE SEQUENCE [LARGE SCALE GENOMIC DNA]</scope>
</reference>
<evidence type="ECO:0000256" key="1">
    <source>
        <dbReference type="SAM" id="MobiDB-lite"/>
    </source>
</evidence>
<sequence>MVVGSMPFEISKGVKSSISQGSKERFLRRISKGLTEENWENMGNLSYECSNLLENLLQPDQFKRLTIEATKHHPWFLNDEALRKRLPQHRMDLRLKFEPEIIEVMADKLHQTKQRIQIHLASGEKYDRVSAMFFILQDTLVKEVLYPPRDLENSFIYQLECRRKARSSKEVEEQDEIEEVSQNSQNSEHISRGFIASGSAYSSHSYSTETINRPLTYEAVRNGGKLINITDIRKRIGDGNNNAPEKNSLVGNSVRKNSWAPRTEEKFSKLKSVPPDKFVNQYETEAYPVAGQPYRSYKYNRPTRNSKKPLVQKLGTDKSKIQKDLENRPEENDYLEILDNTSTFSAYSGSSNYRNDIKILNEDFYKNCCVSPQNNYNVSEASLKGQQRGMTPLLNQTYPRNTVPGRRGFDVNQYASDQILQLQQKQPMRPNTTESLMKSKNTNTTENKSCQKCIVDPSILSHYPKQIQQSRQRSMIIRRSNALNKAYSTNQNPMNRTQYRTPTTLVQRPPFSVPTRKSNVENKKAFNLIPKNLHYQSSQRFSEYQNGGTAYGTQEASNWPCMKPEEFRNGRRSCSITNDRYACTGVCDPGYKFPNGKDELVLDCSRQTGHWMPYRKFECIGSGGYGQNSYQQSHGSGYGQSSSVSQGSYSRSFSHSSSGQASNAAQNSYGGGSAYTQHSSTQGHNTGLCGSTPNSPSHGNLSCSMSNEKCHQLGLIFRVALPFLYVHISDLISGELDNVHT</sequence>
<feature type="region of interest" description="Disordered" evidence="1">
    <location>
        <begin position="630"/>
        <end position="691"/>
    </location>
</feature>
<accession>A0AAV4N332</accession>
<name>A0AAV4N332_CAEEX</name>
<organism evidence="2 3">
    <name type="scientific">Caerostris extrusa</name>
    <name type="common">Bark spider</name>
    <name type="synonym">Caerostris bankana</name>
    <dbReference type="NCBI Taxonomy" id="172846"/>
    <lineage>
        <taxon>Eukaryota</taxon>
        <taxon>Metazoa</taxon>
        <taxon>Ecdysozoa</taxon>
        <taxon>Arthropoda</taxon>
        <taxon>Chelicerata</taxon>
        <taxon>Arachnida</taxon>
        <taxon>Araneae</taxon>
        <taxon>Araneomorphae</taxon>
        <taxon>Entelegynae</taxon>
        <taxon>Araneoidea</taxon>
        <taxon>Araneidae</taxon>
        <taxon>Caerostris</taxon>
    </lineage>
</organism>
<dbReference type="EMBL" id="BPLR01020438">
    <property type="protein sequence ID" value="GIX78739.1"/>
    <property type="molecule type" value="Genomic_DNA"/>
</dbReference>
<dbReference type="SUPFAM" id="SSF56112">
    <property type="entry name" value="Protein kinase-like (PK-like)"/>
    <property type="match status" value="1"/>
</dbReference>
<protein>
    <submittedName>
        <fullName evidence="2">Hormonally up-regulated neu tumor-associated kinase</fullName>
    </submittedName>
</protein>
<feature type="compositionally biased region" description="Polar residues" evidence="1">
    <location>
        <begin position="674"/>
        <end position="691"/>
    </location>
</feature>